<dbReference type="KEGG" id="api:100159435"/>
<organism evidence="7 8">
    <name type="scientific">Acyrthosiphon pisum</name>
    <name type="common">Pea aphid</name>
    <dbReference type="NCBI Taxonomy" id="7029"/>
    <lineage>
        <taxon>Eukaryota</taxon>
        <taxon>Metazoa</taxon>
        <taxon>Ecdysozoa</taxon>
        <taxon>Arthropoda</taxon>
        <taxon>Hexapoda</taxon>
        <taxon>Insecta</taxon>
        <taxon>Pterygota</taxon>
        <taxon>Neoptera</taxon>
        <taxon>Paraneoptera</taxon>
        <taxon>Hemiptera</taxon>
        <taxon>Sternorrhyncha</taxon>
        <taxon>Aphidomorpha</taxon>
        <taxon>Aphidoidea</taxon>
        <taxon>Aphididae</taxon>
        <taxon>Macrosiphini</taxon>
        <taxon>Acyrthosiphon</taxon>
    </lineage>
</organism>
<dbReference type="SUPFAM" id="SSF103473">
    <property type="entry name" value="MFS general substrate transporter"/>
    <property type="match status" value="1"/>
</dbReference>
<evidence type="ECO:0000256" key="4">
    <source>
        <dbReference type="ARBA" id="ARBA00023136"/>
    </source>
</evidence>
<feature type="transmembrane region" description="Helical" evidence="5">
    <location>
        <begin position="197"/>
        <end position="222"/>
    </location>
</feature>
<feature type="domain" description="Major facilitator superfamily (MFS) profile" evidence="6">
    <location>
        <begin position="40"/>
        <end position="498"/>
    </location>
</feature>
<dbReference type="GeneID" id="100159435"/>
<evidence type="ECO:0000256" key="5">
    <source>
        <dbReference type="SAM" id="Phobius"/>
    </source>
</evidence>
<dbReference type="InterPro" id="IPR036259">
    <property type="entry name" value="MFS_trans_sf"/>
</dbReference>
<dbReference type="PANTHER" id="PTHR48021">
    <property type="match status" value="1"/>
</dbReference>
<feature type="transmembrane region" description="Helical" evidence="5">
    <location>
        <begin position="470"/>
        <end position="491"/>
    </location>
</feature>
<reference evidence="7" key="2">
    <citation type="submission" date="2022-06" db="UniProtKB">
        <authorList>
            <consortium name="EnsemblMetazoa"/>
        </authorList>
    </citation>
    <scope>IDENTIFICATION</scope>
</reference>
<sequence>MDDAAAAATTAINEPEPGSLLIVSGSTSDRHKHKRILSQICAMVAQSLLMLDLGMMIVVPTIVIGALHNAKEGLSLDDSQSSWIASIILMCQPLGCLVSGCVQSVFGRKRCLLLVNVPHLVAWYLLYSAESSWILYTASATMGISIGFLEGPTMAYIGEISEPDVRGILSTFSSSMIVMGHLLEFVLGWIFPWRTTMLVSCLVPVLAAVAISLIPESPVWLLTKGRRDEALSSLRWLRGWASAEEVSEEFHNLELYCQESKNEFNNLLQAKIRKSSGYTGVPDSEFATKSEPSAIDIVRDLLRPGILIPLRLVVVYFFFFHAASLTAMRPYMIEVFSRLQVPVSPSVLTVWSAALQGAGALICICLVRLVGKRVLSLVSMSCCALCCLSLGAYTYLTTQHQWSPVPTIPLLLFCTLYFAMNLGISPVPWLLVSEVFPNRGRGEASGACAATFYIIAFLVSKTWLNLQSSVELYGCFFLYGILAAIGIIFVYKCLPETEGKTLAEIEKNFTKKNVR</sequence>
<dbReference type="GO" id="GO:0022857">
    <property type="term" value="F:transmembrane transporter activity"/>
    <property type="evidence" value="ECO:0007669"/>
    <property type="project" value="InterPro"/>
</dbReference>
<dbReference type="InterPro" id="IPR005828">
    <property type="entry name" value="MFS_sugar_transport-like"/>
</dbReference>
<dbReference type="GO" id="GO:0016020">
    <property type="term" value="C:membrane"/>
    <property type="evidence" value="ECO:0007669"/>
    <property type="project" value="UniProtKB-SubCell"/>
</dbReference>
<feature type="transmembrane region" description="Helical" evidence="5">
    <location>
        <begin position="374"/>
        <end position="396"/>
    </location>
</feature>
<feature type="transmembrane region" description="Helical" evidence="5">
    <location>
        <begin position="169"/>
        <end position="191"/>
    </location>
</feature>
<evidence type="ECO:0000256" key="3">
    <source>
        <dbReference type="ARBA" id="ARBA00022989"/>
    </source>
</evidence>
<dbReference type="FunFam" id="1.20.1250.20:FF:000249">
    <property type="entry name" value="facilitated trehalose transporter Tret1"/>
    <property type="match status" value="1"/>
</dbReference>
<dbReference type="Proteomes" id="UP000007819">
    <property type="component" value="Chromosome A2"/>
</dbReference>
<dbReference type="OMA" id="GVMWLFI"/>
<feature type="transmembrane region" description="Helical" evidence="5">
    <location>
        <begin position="444"/>
        <end position="464"/>
    </location>
</feature>
<feature type="transmembrane region" description="Helical" evidence="5">
    <location>
        <begin position="348"/>
        <end position="367"/>
    </location>
</feature>
<protein>
    <recommendedName>
        <fullName evidence="6">Major facilitator superfamily (MFS) profile domain-containing protein</fullName>
    </recommendedName>
</protein>
<dbReference type="PANTHER" id="PTHR48021:SF39">
    <property type="entry name" value="MAJOR FACILITATOR SUPERFAMILY (MFS) PROFILE DOMAIN-CONTAINING PROTEIN"/>
    <property type="match status" value="1"/>
</dbReference>
<keyword evidence="3 5" id="KW-1133">Transmembrane helix</keyword>
<dbReference type="InterPro" id="IPR020846">
    <property type="entry name" value="MFS_dom"/>
</dbReference>
<evidence type="ECO:0000256" key="2">
    <source>
        <dbReference type="ARBA" id="ARBA00022692"/>
    </source>
</evidence>
<dbReference type="AlphaFoldDB" id="A0A8R2A2D7"/>
<proteinExistence type="predicted"/>
<feature type="transmembrane region" description="Helical" evidence="5">
    <location>
        <begin position="308"/>
        <end position="328"/>
    </location>
</feature>
<dbReference type="RefSeq" id="XP_001943832.1">
    <property type="nucleotide sequence ID" value="XM_001943797.4"/>
</dbReference>
<evidence type="ECO:0000313" key="7">
    <source>
        <dbReference type="EnsemblMetazoa" id="XP_001943832.1"/>
    </source>
</evidence>
<feature type="transmembrane region" description="Helical" evidence="5">
    <location>
        <begin position="83"/>
        <end position="102"/>
    </location>
</feature>
<accession>A0A8R2A2D7</accession>
<feature type="transmembrane region" description="Helical" evidence="5">
    <location>
        <begin position="40"/>
        <end position="63"/>
    </location>
</feature>
<feature type="transmembrane region" description="Helical" evidence="5">
    <location>
        <begin position="111"/>
        <end position="127"/>
    </location>
</feature>
<dbReference type="Gene3D" id="1.20.1250.20">
    <property type="entry name" value="MFS general substrate transporter like domains"/>
    <property type="match status" value="1"/>
</dbReference>
<evidence type="ECO:0000313" key="8">
    <source>
        <dbReference type="Proteomes" id="UP000007819"/>
    </source>
</evidence>
<evidence type="ECO:0000256" key="1">
    <source>
        <dbReference type="ARBA" id="ARBA00004141"/>
    </source>
</evidence>
<keyword evidence="4 5" id="KW-0472">Membrane</keyword>
<name>A0A8R2A2D7_ACYPI</name>
<keyword evidence="8" id="KW-1185">Reference proteome</keyword>
<dbReference type="Pfam" id="PF00083">
    <property type="entry name" value="Sugar_tr"/>
    <property type="match status" value="2"/>
</dbReference>
<keyword evidence="2 5" id="KW-0812">Transmembrane</keyword>
<comment type="subcellular location">
    <subcellularLocation>
        <location evidence="1">Membrane</location>
        <topology evidence="1">Multi-pass membrane protein</topology>
    </subcellularLocation>
</comment>
<feature type="transmembrane region" description="Helical" evidence="5">
    <location>
        <begin position="133"/>
        <end position="157"/>
    </location>
</feature>
<dbReference type="InterPro" id="IPR050549">
    <property type="entry name" value="MFS_Trehalose_Transporter"/>
</dbReference>
<dbReference type="OrthoDB" id="6133115at2759"/>
<dbReference type="PROSITE" id="PS50850">
    <property type="entry name" value="MFS"/>
    <property type="match status" value="1"/>
</dbReference>
<feature type="transmembrane region" description="Helical" evidence="5">
    <location>
        <begin position="408"/>
        <end position="432"/>
    </location>
</feature>
<evidence type="ECO:0000259" key="6">
    <source>
        <dbReference type="PROSITE" id="PS50850"/>
    </source>
</evidence>
<reference evidence="8" key="1">
    <citation type="submission" date="2010-06" db="EMBL/GenBank/DDBJ databases">
        <authorList>
            <person name="Jiang H."/>
            <person name="Abraham K."/>
            <person name="Ali S."/>
            <person name="Alsbrooks S.L."/>
            <person name="Anim B.N."/>
            <person name="Anosike U.S."/>
            <person name="Attaway T."/>
            <person name="Bandaranaike D.P."/>
            <person name="Battles P.K."/>
            <person name="Bell S.N."/>
            <person name="Bell A.V."/>
            <person name="Beltran B."/>
            <person name="Bickham C."/>
            <person name="Bustamante Y."/>
            <person name="Caleb T."/>
            <person name="Canada A."/>
            <person name="Cardenas V."/>
            <person name="Carter K."/>
            <person name="Chacko J."/>
            <person name="Chandrabose M.N."/>
            <person name="Chavez D."/>
            <person name="Chavez A."/>
            <person name="Chen L."/>
            <person name="Chu H.-S."/>
            <person name="Claassen K.J."/>
            <person name="Cockrell R."/>
            <person name="Collins M."/>
            <person name="Cooper J.A."/>
            <person name="Cree A."/>
            <person name="Curry S.M."/>
            <person name="Da Y."/>
            <person name="Dao M.D."/>
            <person name="Das B."/>
            <person name="Davila M.-L."/>
            <person name="Davy-Carroll L."/>
            <person name="Denson S."/>
            <person name="Dinh H."/>
            <person name="Ebong V.E."/>
            <person name="Edwards J.R."/>
            <person name="Egan A."/>
            <person name="El-Daye J."/>
            <person name="Escobedo L."/>
            <person name="Fernandez S."/>
            <person name="Fernando P.R."/>
            <person name="Flagg N."/>
            <person name="Forbes L.D."/>
            <person name="Fowler R.G."/>
            <person name="Fu Q."/>
            <person name="Gabisi R.A."/>
            <person name="Ganer J."/>
            <person name="Garbino Pronczuk A."/>
            <person name="Garcia R.M."/>
            <person name="Garner T."/>
            <person name="Garrett T.E."/>
            <person name="Gonzalez D.A."/>
            <person name="Hamid H."/>
            <person name="Hawkins E.S."/>
            <person name="Hirani K."/>
            <person name="Hogues M.E."/>
            <person name="Hollins B."/>
            <person name="Hsiao C.-H."/>
            <person name="Jabil R."/>
            <person name="James M.L."/>
            <person name="Jhangiani S.N."/>
            <person name="Johnson B."/>
            <person name="Johnson Q."/>
            <person name="Joshi V."/>
            <person name="Kalu J.B."/>
            <person name="Kam C."/>
            <person name="Kashfia A."/>
            <person name="Keebler J."/>
            <person name="Kisamo H."/>
            <person name="Kovar C.L."/>
            <person name="Lago L.A."/>
            <person name="Lai C.-Y."/>
            <person name="Laidlaw J."/>
            <person name="Lara F."/>
            <person name="Le T.-K."/>
            <person name="Lee S.L."/>
            <person name="Legall F.H."/>
            <person name="Lemon S.J."/>
            <person name="Lewis L.R."/>
            <person name="Li B."/>
            <person name="Liu Y."/>
            <person name="Liu Y.-S."/>
            <person name="Lopez J."/>
            <person name="Lozado R.J."/>
            <person name="Lu J."/>
            <person name="Madu R.C."/>
            <person name="Maheshwari M."/>
            <person name="Maheshwari R."/>
            <person name="Malloy K."/>
            <person name="Martinez E."/>
            <person name="Mathew T."/>
            <person name="Mercado I.C."/>
            <person name="Mercado C."/>
            <person name="Meyer B."/>
            <person name="Montgomery K."/>
            <person name="Morgan M.B."/>
            <person name="Munidasa M."/>
            <person name="Nazareth L.V."/>
            <person name="Nelson J."/>
            <person name="Ng B.M."/>
            <person name="Nguyen N.B."/>
            <person name="Nguyen P.Q."/>
            <person name="Nguyen T."/>
            <person name="Obregon M."/>
            <person name="Okwuonu G.O."/>
            <person name="Onwere C.G."/>
            <person name="Orozco G."/>
            <person name="Parra A."/>
            <person name="Patel S."/>
            <person name="Patil S."/>
            <person name="Perez A."/>
            <person name="Perez Y."/>
            <person name="Pham C."/>
            <person name="Primus E.L."/>
            <person name="Pu L.-L."/>
            <person name="Puazo M."/>
            <person name="Qin X."/>
            <person name="Quiroz J.B."/>
            <person name="Reese J."/>
            <person name="Richards S."/>
            <person name="Rives C.M."/>
            <person name="Robberts R."/>
            <person name="Ruiz S.J."/>
            <person name="Ruiz M.J."/>
            <person name="Santibanez J."/>
            <person name="Schneider B.W."/>
            <person name="Sisson I."/>
            <person name="Smith M."/>
            <person name="Sodergren E."/>
            <person name="Song X.-Z."/>
            <person name="Song B.B."/>
            <person name="Summersgill H."/>
            <person name="Thelus R."/>
            <person name="Thornton R.D."/>
            <person name="Trejos Z.Y."/>
            <person name="Usmani K."/>
            <person name="Vattathil S."/>
            <person name="Villasana D."/>
            <person name="Walker D.L."/>
            <person name="Wang S."/>
            <person name="Wang K."/>
            <person name="White C.S."/>
            <person name="Williams A.C."/>
            <person name="Williamson J."/>
            <person name="Wilson K."/>
            <person name="Woghiren I.O."/>
            <person name="Woodworth J.R."/>
            <person name="Worley K.C."/>
            <person name="Wright R.A."/>
            <person name="Wu W."/>
            <person name="Young L."/>
            <person name="Zhang L."/>
            <person name="Zhang J."/>
            <person name="Zhu Y."/>
            <person name="Muzny D.M."/>
            <person name="Weinstock G."/>
            <person name="Gibbs R.A."/>
        </authorList>
    </citation>
    <scope>NUCLEOTIDE SEQUENCE [LARGE SCALE GENOMIC DNA]</scope>
    <source>
        <strain evidence="8">LSR1</strain>
    </source>
</reference>
<dbReference type="EnsemblMetazoa" id="XM_001943797.4">
    <property type="protein sequence ID" value="XP_001943832.1"/>
    <property type="gene ID" value="LOC100159435"/>
</dbReference>